<gene>
    <name evidence="1" type="ORF">CYMTET_11344</name>
</gene>
<accession>A0AAE0GMH8</accession>
<keyword evidence="2" id="KW-1185">Reference proteome</keyword>
<name>A0AAE0GMH8_9CHLO</name>
<dbReference type="AlphaFoldDB" id="A0AAE0GMH8"/>
<evidence type="ECO:0000313" key="1">
    <source>
        <dbReference type="EMBL" id="KAK3280841.1"/>
    </source>
</evidence>
<evidence type="ECO:0000313" key="2">
    <source>
        <dbReference type="Proteomes" id="UP001190700"/>
    </source>
</evidence>
<comment type="caution">
    <text evidence="1">The sequence shown here is derived from an EMBL/GenBank/DDBJ whole genome shotgun (WGS) entry which is preliminary data.</text>
</comment>
<sequence length="134" mass="14781">MCVCGGVLLEKVYFYGVLSAIFGSAQGTGSRGSPTRWLSIVAPAPPFRIAKIRRAKKERARHWHRDCPNGGKERLSAYSFSSEDVENSVLAARFQGAIDNDNSEEFDALRILAGGFLEKNDLDRQKLSLKMCGV</sequence>
<protein>
    <submittedName>
        <fullName evidence="1">Uncharacterized protein</fullName>
    </submittedName>
</protein>
<proteinExistence type="predicted"/>
<organism evidence="1 2">
    <name type="scientific">Cymbomonas tetramitiformis</name>
    <dbReference type="NCBI Taxonomy" id="36881"/>
    <lineage>
        <taxon>Eukaryota</taxon>
        <taxon>Viridiplantae</taxon>
        <taxon>Chlorophyta</taxon>
        <taxon>Pyramimonadophyceae</taxon>
        <taxon>Pyramimonadales</taxon>
        <taxon>Pyramimonadaceae</taxon>
        <taxon>Cymbomonas</taxon>
    </lineage>
</organism>
<dbReference type="EMBL" id="LGRX02004239">
    <property type="protein sequence ID" value="KAK3280841.1"/>
    <property type="molecule type" value="Genomic_DNA"/>
</dbReference>
<dbReference type="Proteomes" id="UP001190700">
    <property type="component" value="Unassembled WGS sequence"/>
</dbReference>
<reference evidence="1 2" key="1">
    <citation type="journal article" date="2015" name="Genome Biol. Evol.">
        <title>Comparative Genomics of a Bacterivorous Green Alga Reveals Evolutionary Causalities and Consequences of Phago-Mixotrophic Mode of Nutrition.</title>
        <authorList>
            <person name="Burns J.A."/>
            <person name="Paasch A."/>
            <person name="Narechania A."/>
            <person name="Kim E."/>
        </authorList>
    </citation>
    <scope>NUCLEOTIDE SEQUENCE [LARGE SCALE GENOMIC DNA]</scope>
    <source>
        <strain evidence="1 2">PLY_AMNH</strain>
    </source>
</reference>